<reference evidence="2 3" key="1">
    <citation type="submission" date="2019-03" db="EMBL/GenBank/DDBJ databases">
        <title>Genomics of glacier-inhabiting Cryobacterium strains.</title>
        <authorList>
            <person name="Liu Q."/>
            <person name="Xin Y.-H."/>
        </authorList>
    </citation>
    <scope>NUCLEOTIDE SEQUENCE [LARGE SCALE GENOMIC DNA]</scope>
    <source>
        <strain evidence="2 3">TMT4-23</strain>
    </source>
</reference>
<protein>
    <submittedName>
        <fullName evidence="2">Type II secretion system protein</fullName>
    </submittedName>
</protein>
<keyword evidence="1" id="KW-0812">Transmembrane</keyword>
<keyword evidence="1" id="KW-1133">Transmembrane helix</keyword>
<keyword evidence="1" id="KW-0472">Membrane</keyword>
<sequence>MSLVELLVSMMLLGLVLSMVTGLFISVSKSVSIAQATDERTRTGSNAVNEMSRVIRAATTLKVTGALVAAPAFRFAGREAVVLYSSVDVNAAADLTYLPPKPTLVRFEIASGNRELVESRWTATAHPSGTSWIFAPPASPASPAASTPANSTRILGGPLATMTLPLTPTDPPLFSYYDALGVEIPLPATGGLSASDLDLIKSVQIAVRLPGTASSPDGALAVVSIVAPPNLKTP</sequence>
<gene>
    <name evidence="2" type="ORF">E3O65_08510</name>
</gene>
<dbReference type="Proteomes" id="UP000298355">
    <property type="component" value="Unassembled WGS sequence"/>
</dbReference>
<comment type="caution">
    <text evidence="2">The sequence shown here is derived from an EMBL/GenBank/DDBJ whole genome shotgun (WGS) entry which is preliminary data.</text>
</comment>
<proteinExistence type="predicted"/>
<evidence type="ECO:0000313" key="2">
    <source>
        <dbReference type="EMBL" id="TFC98371.1"/>
    </source>
</evidence>
<evidence type="ECO:0000256" key="1">
    <source>
        <dbReference type="SAM" id="Phobius"/>
    </source>
</evidence>
<dbReference type="RefSeq" id="WP_134363309.1">
    <property type="nucleotide sequence ID" value="NZ_SOGJ01000021.1"/>
</dbReference>
<evidence type="ECO:0000313" key="3">
    <source>
        <dbReference type="Proteomes" id="UP000298355"/>
    </source>
</evidence>
<keyword evidence="3" id="KW-1185">Reference proteome</keyword>
<organism evidence="2 3">
    <name type="scientific">Cryobacterium breve</name>
    <dbReference type="NCBI Taxonomy" id="1259258"/>
    <lineage>
        <taxon>Bacteria</taxon>
        <taxon>Bacillati</taxon>
        <taxon>Actinomycetota</taxon>
        <taxon>Actinomycetes</taxon>
        <taxon>Micrococcales</taxon>
        <taxon>Microbacteriaceae</taxon>
        <taxon>Cryobacterium</taxon>
    </lineage>
</organism>
<name>A0ABY2J3Q8_9MICO</name>
<dbReference type="EMBL" id="SOGJ01000021">
    <property type="protein sequence ID" value="TFC98371.1"/>
    <property type="molecule type" value="Genomic_DNA"/>
</dbReference>
<accession>A0ABY2J3Q8</accession>
<feature type="transmembrane region" description="Helical" evidence="1">
    <location>
        <begin position="6"/>
        <end position="25"/>
    </location>
</feature>